<protein>
    <recommendedName>
        <fullName evidence="2">WW domain-containing protein</fullName>
    </recommendedName>
</protein>
<reference evidence="1" key="1">
    <citation type="journal article" date="2007" name="Proc. Natl. Acad. Sci. U.S.A.">
        <title>Spliced leader RNA trans-splicing in dinoflagellates.</title>
        <authorList>
            <person name="Zhang H."/>
            <person name="Hou Y."/>
            <person name="Miranda L."/>
            <person name="Campbell D.A."/>
            <person name="Sturm N.R."/>
            <person name="Gaasterland T."/>
            <person name="Lin S."/>
        </authorList>
    </citation>
    <scope>NUCLEOTIDE SEQUENCE</scope>
    <source>
        <strain evidence="1">GT-CA28</strain>
    </source>
</reference>
<dbReference type="AlphaFoldDB" id="A4UHE7"/>
<name>A4UHE7_ALEFU</name>
<organism evidence="1">
    <name type="scientific">Alexandrium fundyense</name>
    <name type="common">Dinoflagellate</name>
    <dbReference type="NCBI Taxonomy" id="2932"/>
    <lineage>
        <taxon>Eukaryota</taxon>
        <taxon>Sar</taxon>
        <taxon>Alveolata</taxon>
        <taxon>Dinophyceae</taxon>
        <taxon>Gonyaulacales</taxon>
        <taxon>Pyrocystaceae</taxon>
        <taxon>Alexandrium</taxon>
    </lineage>
</organism>
<dbReference type="Gene3D" id="2.20.70.10">
    <property type="match status" value="1"/>
</dbReference>
<accession>A4UHE7</accession>
<evidence type="ECO:0000313" key="1">
    <source>
        <dbReference type="EMBL" id="ABO47905.1"/>
    </source>
</evidence>
<dbReference type="EMBL" id="EF133900">
    <property type="protein sequence ID" value="ABO47905.1"/>
    <property type="molecule type" value="mRNA"/>
</dbReference>
<evidence type="ECO:0008006" key="2">
    <source>
        <dbReference type="Google" id="ProtNLM"/>
    </source>
</evidence>
<proteinExistence type="evidence at transcript level"/>
<sequence length="199" mass="21281">MAASAQVLRQLQGGWLECLDAQGVYYYNQLSQQTSEAMPPGAVAAQASTFQAAPALAPSAQPQQKAVTKMQIGAWTVAEDAQGEFYFNQQTGQSYDQAPPELQALIQLLQTAPQQGQVYSQPAQVVMQQQSQYSSGGVQYVVQATPQYAAHQYVAPQYSAQTAGHYAAISPALQYAPAAAGTAMYQTSMPMQGGVFCQK</sequence>